<proteinExistence type="predicted"/>
<dbReference type="PANTHER" id="PTHR12526:SF510">
    <property type="entry name" value="D-INOSITOL 3-PHOSPHATE GLYCOSYLTRANSFERASE"/>
    <property type="match status" value="1"/>
</dbReference>
<dbReference type="InterPro" id="IPR001296">
    <property type="entry name" value="Glyco_trans_1"/>
</dbReference>
<evidence type="ECO:0000259" key="3">
    <source>
        <dbReference type="Pfam" id="PF00534"/>
    </source>
</evidence>
<dbReference type="EMBL" id="JACHOQ010000001">
    <property type="protein sequence ID" value="MBB5738677.1"/>
    <property type="molecule type" value="Genomic_DNA"/>
</dbReference>
<evidence type="ECO:0000259" key="4">
    <source>
        <dbReference type="Pfam" id="PF13439"/>
    </source>
</evidence>
<dbReference type="SUPFAM" id="SSF53756">
    <property type="entry name" value="UDP-Glycosyltransferase/glycogen phosphorylase"/>
    <property type="match status" value="1"/>
</dbReference>
<dbReference type="AlphaFoldDB" id="A0A7W9C4X6"/>
<name>A0A7W9C4X6_9CAUL</name>
<evidence type="ECO:0000256" key="1">
    <source>
        <dbReference type="ARBA" id="ARBA00022676"/>
    </source>
</evidence>
<dbReference type="CDD" id="cd03801">
    <property type="entry name" value="GT4_PimA-like"/>
    <property type="match status" value="1"/>
</dbReference>
<keyword evidence="6" id="KW-1185">Reference proteome</keyword>
<dbReference type="Pfam" id="PF13439">
    <property type="entry name" value="Glyco_transf_4"/>
    <property type="match status" value="1"/>
</dbReference>
<dbReference type="Proteomes" id="UP000527324">
    <property type="component" value="Unassembled WGS sequence"/>
</dbReference>
<dbReference type="Pfam" id="PF00534">
    <property type="entry name" value="Glycos_transf_1"/>
    <property type="match status" value="1"/>
</dbReference>
<evidence type="ECO:0000256" key="2">
    <source>
        <dbReference type="ARBA" id="ARBA00022679"/>
    </source>
</evidence>
<dbReference type="InterPro" id="IPR028098">
    <property type="entry name" value="Glyco_trans_4-like_N"/>
</dbReference>
<accession>A0A7W9C4X6</accession>
<organism evidence="5 6">
    <name type="scientific">Brevundimonas aurantiaca</name>
    <dbReference type="NCBI Taxonomy" id="74316"/>
    <lineage>
        <taxon>Bacteria</taxon>
        <taxon>Pseudomonadati</taxon>
        <taxon>Pseudomonadota</taxon>
        <taxon>Alphaproteobacteria</taxon>
        <taxon>Caulobacterales</taxon>
        <taxon>Caulobacteraceae</taxon>
        <taxon>Brevundimonas</taxon>
    </lineage>
</organism>
<evidence type="ECO:0000313" key="5">
    <source>
        <dbReference type="EMBL" id="MBB5738677.1"/>
    </source>
</evidence>
<gene>
    <name evidence="5" type="ORF">GGQ93_000368</name>
</gene>
<keyword evidence="1" id="KW-0328">Glycosyltransferase</keyword>
<dbReference type="GO" id="GO:0016757">
    <property type="term" value="F:glycosyltransferase activity"/>
    <property type="evidence" value="ECO:0007669"/>
    <property type="project" value="UniProtKB-KW"/>
</dbReference>
<dbReference type="PANTHER" id="PTHR12526">
    <property type="entry name" value="GLYCOSYLTRANSFERASE"/>
    <property type="match status" value="1"/>
</dbReference>
<feature type="domain" description="Glycosyltransferase subfamily 4-like N-terminal" evidence="4">
    <location>
        <begin position="39"/>
        <end position="135"/>
    </location>
</feature>
<keyword evidence="2 5" id="KW-0808">Transferase</keyword>
<dbReference type="Gene3D" id="3.40.50.2000">
    <property type="entry name" value="Glycogen Phosphorylase B"/>
    <property type="match status" value="2"/>
</dbReference>
<dbReference type="RefSeq" id="WP_224764392.1">
    <property type="nucleotide sequence ID" value="NZ_CAJFZW010000033.1"/>
</dbReference>
<feature type="domain" description="Glycosyl transferase family 1" evidence="3">
    <location>
        <begin position="144"/>
        <end position="302"/>
    </location>
</feature>
<evidence type="ECO:0000313" key="6">
    <source>
        <dbReference type="Proteomes" id="UP000527324"/>
    </source>
</evidence>
<comment type="caution">
    <text evidence="5">The sequence shown here is derived from an EMBL/GenBank/DDBJ whole genome shotgun (WGS) entry which is preliminary data.</text>
</comment>
<sequence>MRTLARCDHDPDTRILCQEGAQDHNASRVIALPRRNAQQSLFDALRALQPELIEHHQQVKQALAVSARFPQAVHVLYRHNALKPARQWFDRWRYALRYSRMDGFIFVSQAERTAFARTYPQLADRAHAVPNPIDAGAWLAPPEDRQPIIAFAGRAMPEKGLDVLCAALPAVLDSHPSWRAVLMLNDWAAHADWAAPHLTPLQRFGPRVAVLRSAPLDQVREQMKSAAIAVTPSTWDEPFGLTAVEAHAAGAALISSGRGGLREASGDHAHYLEAVTPRHLVAALDALIREPNRRLALARAAQHYVLKTHTPERRAAELAQVRRQLVESRKRRDAA</sequence>
<reference evidence="5 6" key="1">
    <citation type="submission" date="2020-08" db="EMBL/GenBank/DDBJ databases">
        <title>Genomic Encyclopedia of Type Strains, Phase IV (KMG-IV): sequencing the most valuable type-strain genomes for metagenomic binning, comparative biology and taxonomic classification.</title>
        <authorList>
            <person name="Goeker M."/>
        </authorList>
    </citation>
    <scope>NUCLEOTIDE SEQUENCE [LARGE SCALE GENOMIC DNA]</scope>
    <source>
        <strain evidence="5 6">DSM 4731</strain>
    </source>
</reference>
<protein>
    <submittedName>
        <fullName evidence="5">Glycosyltransferase involved in cell wall biosynthesis</fullName>
    </submittedName>
</protein>